<dbReference type="GO" id="GO:0005737">
    <property type="term" value="C:cytoplasm"/>
    <property type="evidence" value="ECO:0007669"/>
    <property type="project" value="InterPro"/>
</dbReference>
<keyword evidence="9" id="KW-1185">Reference proteome</keyword>
<evidence type="ECO:0000256" key="7">
    <source>
        <dbReference type="NCBIfam" id="TIGR00126"/>
    </source>
</evidence>
<dbReference type="GO" id="GO:0004139">
    <property type="term" value="F:deoxyribose-phosphate aldolase activity"/>
    <property type="evidence" value="ECO:0007669"/>
    <property type="project" value="UniProtKB-UniRule"/>
</dbReference>
<protein>
    <recommendedName>
        <fullName evidence="3 7">Deoxyribose-phosphate aldolase</fullName>
        <ecNumber evidence="3 7">4.1.2.4</ecNumber>
    </recommendedName>
</protein>
<evidence type="ECO:0000256" key="1">
    <source>
        <dbReference type="ARBA" id="ARBA00004816"/>
    </source>
</evidence>
<evidence type="ECO:0000256" key="4">
    <source>
        <dbReference type="ARBA" id="ARBA00023239"/>
    </source>
</evidence>
<sequence>MTDRTALARRALAALDLTRLDDSDTPERIEALCASADTPWGRPAAVCVYPEFVATARAALARHGLTGVRVATVVNFPDGADDSGRAVREIRRALGAGADEIDAVLPWRSFRAGHHAAAARFVRACRDACGERTLKVILETGELDDDGLIARASGLAIAGGADFIKTSTGKVPVNATPSAARIMLETIRDSGGRCGFKAAGGIRTLDEAAQYFALADAILGPEWATPARFRLGASALLGDVLGTLGGTRTSTTVTY</sequence>
<comment type="similarity">
    <text evidence="2">Belongs to the DeoC/FbaB aldolase family. DeoC type 2 subfamily.</text>
</comment>
<reference evidence="8 9" key="1">
    <citation type="submission" date="2020-08" db="EMBL/GenBank/DDBJ databases">
        <title>Genomic Encyclopedia of Type Strains, Phase IV (KMG-IV): sequencing the most valuable type-strain genomes for metagenomic binning, comparative biology and taxonomic classification.</title>
        <authorList>
            <person name="Goeker M."/>
        </authorList>
    </citation>
    <scope>NUCLEOTIDE SEQUENCE [LARGE SCALE GENOMIC DNA]</scope>
    <source>
        <strain evidence="8 9">DSM 25897</strain>
    </source>
</reference>
<dbReference type="Gene3D" id="3.20.20.70">
    <property type="entry name" value="Aldolase class I"/>
    <property type="match status" value="1"/>
</dbReference>
<gene>
    <name evidence="8" type="ORF">HNQ58_002314</name>
</gene>
<dbReference type="SUPFAM" id="SSF51569">
    <property type="entry name" value="Aldolase"/>
    <property type="match status" value="1"/>
</dbReference>
<dbReference type="InterPro" id="IPR002915">
    <property type="entry name" value="DeoC/FbaB/LacD_aldolase"/>
</dbReference>
<dbReference type="AlphaFoldDB" id="A0A7W8DFP0"/>
<dbReference type="EMBL" id="JACHHX010000019">
    <property type="protein sequence ID" value="MBB5016399.1"/>
    <property type="molecule type" value="Genomic_DNA"/>
</dbReference>
<organism evidence="8 9">
    <name type="scientific">Rehaibacterium terrae</name>
    <dbReference type="NCBI Taxonomy" id="1341696"/>
    <lineage>
        <taxon>Bacteria</taxon>
        <taxon>Pseudomonadati</taxon>
        <taxon>Pseudomonadota</taxon>
        <taxon>Gammaproteobacteria</taxon>
        <taxon>Lysobacterales</taxon>
        <taxon>Lysobacteraceae</taxon>
        <taxon>Rehaibacterium</taxon>
    </lineage>
</organism>
<dbReference type="Proteomes" id="UP000519004">
    <property type="component" value="Unassembled WGS sequence"/>
</dbReference>
<dbReference type="CDD" id="cd00959">
    <property type="entry name" value="DeoC"/>
    <property type="match status" value="1"/>
</dbReference>
<keyword evidence="5" id="KW-0704">Schiff base</keyword>
<dbReference type="SMART" id="SM01133">
    <property type="entry name" value="DeoC"/>
    <property type="match status" value="1"/>
</dbReference>
<keyword evidence="4 8" id="KW-0456">Lyase</keyword>
<comment type="caution">
    <text evidence="8">The sequence shown here is derived from an EMBL/GenBank/DDBJ whole genome shotgun (WGS) entry which is preliminary data.</text>
</comment>
<dbReference type="InterPro" id="IPR011343">
    <property type="entry name" value="DeoC"/>
</dbReference>
<dbReference type="EC" id="4.1.2.4" evidence="3 7"/>
<proteinExistence type="inferred from homology"/>
<comment type="pathway">
    <text evidence="1">Carbohydrate degradation; 2-deoxy-D-ribose 1-phosphate degradation; D-glyceraldehyde 3-phosphate and acetaldehyde from 2-deoxy-alpha-D-ribose 1-phosphate: step 2/2.</text>
</comment>
<dbReference type="RefSeq" id="WP_183949066.1">
    <property type="nucleotide sequence ID" value="NZ_JACHHX010000019.1"/>
</dbReference>
<evidence type="ECO:0000256" key="5">
    <source>
        <dbReference type="ARBA" id="ARBA00023270"/>
    </source>
</evidence>
<evidence type="ECO:0000256" key="2">
    <source>
        <dbReference type="ARBA" id="ARBA00009473"/>
    </source>
</evidence>
<evidence type="ECO:0000313" key="8">
    <source>
        <dbReference type="EMBL" id="MBB5016399.1"/>
    </source>
</evidence>
<dbReference type="GO" id="GO:0009264">
    <property type="term" value="P:deoxyribonucleotide catabolic process"/>
    <property type="evidence" value="ECO:0007669"/>
    <property type="project" value="UniProtKB-UniRule"/>
</dbReference>
<name>A0A7W8DFP0_9GAMM</name>
<dbReference type="PANTHER" id="PTHR10889">
    <property type="entry name" value="DEOXYRIBOSE-PHOSPHATE ALDOLASE"/>
    <property type="match status" value="1"/>
</dbReference>
<dbReference type="NCBIfam" id="TIGR00126">
    <property type="entry name" value="deoC"/>
    <property type="match status" value="1"/>
</dbReference>
<evidence type="ECO:0000256" key="3">
    <source>
        <dbReference type="ARBA" id="ARBA00012515"/>
    </source>
</evidence>
<evidence type="ECO:0000313" key="9">
    <source>
        <dbReference type="Proteomes" id="UP000519004"/>
    </source>
</evidence>
<dbReference type="Pfam" id="PF01791">
    <property type="entry name" value="DeoC"/>
    <property type="match status" value="1"/>
</dbReference>
<comment type="catalytic activity">
    <reaction evidence="6">
        <text>2-deoxy-D-ribose 5-phosphate = D-glyceraldehyde 3-phosphate + acetaldehyde</text>
        <dbReference type="Rhea" id="RHEA:12821"/>
        <dbReference type="ChEBI" id="CHEBI:15343"/>
        <dbReference type="ChEBI" id="CHEBI:59776"/>
        <dbReference type="ChEBI" id="CHEBI:62877"/>
        <dbReference type="EC" id="4.1.2.4"/>
    </reaction>
</comment>
<accession>A0A7W8DFP0</accession>
<dbReference type="GO" id="GO:0016052">
    <property type="term" value="P:carbohydrate catabolic process"/>
    <property type="evidence" value="ECO:0007669"/>
    <property type="project" value="TreeGrafter"/>
</dbReference>
<dbReference type="InterPro" id="IPR013785">
    <property type="entry name" value="Aldolase_TIM"/>
</dbReference>
<dbReference type="PIRSF" id="PIRSF001357">
    <property type="entry name" value="DeoC"/>
    <property type="match status" value="1"/>
</dbReference>
<dbReference type="PANTHER" id="PTHR10889:SF3">
    <property type="entry name" value="DEOXYRIBOSE-PHOSPHATE ALDOLASE"/>
    <property type="match status" value="1"/>
</dbReference>
<evidence type="ECO:0000256" key="6">
    <source>
        <dbReference type="ARBA" id="ARBA00048791"/>
    </source>
</evidence>